<organism evidence="2 3">
    <name type="scientific">Phakopsora pachyrhizi</name>
    <name type="common">Asian soybean rust disease fungus</name>
    <dbReference type="NCBI Taxonomy" id="170000"/>
    <lineage>
        <taxon>Eukaryota</taxon>
        <taxon>Fungi</taxon>
        <taxon>Dikarya</taxon>
        <taxon>Basidiomycota</taxon>
        <taxon>Pucciniomycotina</taxon>
        <taxon>Pucciniomycetes</taxon>
        <taxon>Pucciniales</taxon>
        <taxon>Phakopsoraceae</taxon>
        <taxon>Phakopsora</taxon>
    </lineage>
</organism>
<dbReference type="Proteomes" id="UP001153365">
    <property type="component" value="Unassembled WGS sequence"/>
</dbReference>
<comment type="caution">
    <text evidence="2">The sequence shown here is derived from an EMBL/GenBank/DDBJ whole genome shotgun (WGS) entry which is preliminary data.</text>
</comment>
<gene>
    <name evidence="2" type="ORF">PPACK8108_LOCUS1992</name>
</gene>
<evidence type="ECO:0000256" key="1">
    <source>
        <dbReference type="SAM" id="MobiDB-lite"/>
    </source>
</evidence>
<reference evidence="2" key="1">
    <citation type="submission" date="2022-06" db="EMBL/GenBank/DDBJ databases">
        <authorList>
            <consortium name="SYNGENTA / RWTH Aachen University"/>
        </authorList>
    </citation>
    <scope>NUCLEOTIDE SEQUENCE</scope>
</reference>
<proteinExistence type="predicted"/>
<dbReference type="EMBL" id="CALTRL010000343">
    <property type="protein sequence ID" value="CAH7667585.1"/>
    <property type="molecule type" value="Genomic_DNA"/>
</dbReference>
<feature type="region of interest" description="Disordered" evidence="1">
    <location>
        <begin position="577"/>
        <end position="641"/>
    </location>
</feature>
<feature type="compositionally biased region" description="Polar residues" evidence="1">
    <location>
        <begin position="443"/>
        <end position="484"/>
    </location>
</feature>
<feature type="compositionally biased region" description="Polar residues" evidence="1">
    <location>
        <begin position="336"/>
        <end position="345"/>
    </location>
</feature>
<feature type="compositionally biased region" description="Low complexity" evidence="1">
    <location>
        <begin position="614"/>
        <end position="639"/>
    </location>
</feature>
<evidence type="ECO:0000313" key="3">
    <source>
        <dbReference type="Proteomes" id="UP001153365"/>
    </source>
</evidence>
<sequence>YHPKMKILIPYIISCLFDVSGGMFTGSNSLTKESKILGATHETDLSVYSAEHFASTSNSAEYSYSLGQTHDANIQPSSVILQEARGSNLASDPLSHELQNPKPDWSWENFWNNFDTDYENHENFLVDMVRLQNEELPYAPEASKATHQLEPFSQQLNVEGQRGGLISKLHHQSDSLQQPAATNNDYRQLPEAHISSQGNERPGQSNKDHYGNFQSLKTLGQIFEDESPIEKHNSQTTDSNNQLLGYKSLPENLDDSNSLYFKGFSHYQLGLTQTKDIKLHDLDKAHDNYAIVENLPNINFDYFPPSALFETNALLEKYEHSAPSHQISNFPDKISHSPSYNPDKSSLNYSTKNPVNNFSHLKEGTQLSRNVFPFQVENDSSEFHLGYVNDWSSRFANNGENNYAISVNHRALPYSTLDSSNVDSTNLDKVKAHQKLPLVSELGIQNSKNTNDASKNTSSAQSKFPFNKQSNRNQHGSYQFPENFNNKRKIDDTFSDSNSVEKLNHDEQQLKQIDQGIKSQNTNKLFDNIKSTDNSGITELLPESKSFKKSKINNVDSSSINKNKIEKFDGLLRKNNKSPVAQLSSKKIASKKAKNTNVDSPSINKSKIKKIDNLLKNNKSSAAKSSTKKIPSNKNKNINMDSLPINQNKIENIDNSLRKDKSSGALSKLEKINYNKDKSIQSTEEEGIETHLTEISLKNSKRKEKKIHAQSSSLEDLTQNIKNIIRHKRKRHSSKVYKKQFFGKSIAGGLTDYKIYLNYIFENKKYFHLSTLPVGRTIMELSSKPGYTYRLIESLGLGEESIQKFLELDPVGCLPRELENPIEDIVLSSYMNSELALHPRIKIDEIITILTKDLDPTKDSEVITLSNFMRAISKNLQPTTLSHLIFYKDFHRKVLNQNSFLISYSSFFNSYKKMKKPNQISLEGANPYVVSKLKSEISVQFGLKNIVGLGFEDELKFSKYYESSFTGDKYKDFYNLKQAWWETTIRAVASVSNKIILLYRLFTPFDINTIGILKIQLKQFIGSSRELIFEIFNILKLQKITNSTIKKVKKTLVLDSDSVIKVFQKKRQNRINFEFNLTKHLFHNWLMNRSYFRIEQDIDDRINITKSLIYFLGDCEKVEMIESHLFPLKKYFWN</sequence>
<accession>A0AAV0AHD7</accession>
<feature type="region of interest" description="Disordered" evidence="1">
    <location>
        <begin position="326"/>
        <end position="345"/>
    </location>
</feature>
<evidence type="ECO:0000313" key="2">
    <source>
        <dbReference type="EMBL" id="CAH7667585.1"/>
    </source>
</evidence>
<feature type="region of interest" description="Disordered" evidence="1">
    <location>
        <begin position="442"/>
        <end position="498"/>
    </location>
</feature>
<feature type="non-terminal residue" evidence="2">
    <location>
        <position position="1"/>
    </location>
</feature>
<name>A0AAV0AHD7_PHAPC</name>
<dbReference type="AlphaFoldDB" id="A0AAV0AHD7"/>
<keyword evidence="3" id="KW-1185">Reference proteome</keyword>
<protein>
    <submittedName>
        <fullName evidence="2">Expressed protein</fullName>
    </submittedName>
</protein>